<dbReference type="PANTHER" id="PTHR47894">
    <property type="entry name" value="HTH-TYPE TRANSCRIPTIONAL REGULATOR GADX"/>
    <property type="match status" value="1"/>
</dbReference>
<keyword evidence="6" id="KW-1185">Reference proteome</keyword>
<feature type="domain" description="HTH araC/xylS-type" evidence="4">
    <location>
        <begin position="236"/>
        <end position="338"/>
    </location>
</feature>
<dbReference type="EMBL" id="JAAVXB010000002">
    <property type="protein sequence ID" value="NKF21677.1"/>
    <property type="molecule type" value="Genomic_DNA"/>
</dbReference>
<organism evidence="5 6">
    <name type="scientific">Solimonas marina</name>
    <dbReference type="NCBI Taxonomy" id="2714601"/>
    <lineage>
        <taxon>Bacteria</taxon>
        <taxon>Pseudomonadati</taxon>
        <taxon>Pseudomonadota</taxon>
        <taxon>Gammaproteobacteria</taxon>
        <taxon>Nevskiales</taxon>
        <taxon>Nevskiaceae</taxon>
        <taxon>Solimonas</taxon>
    </lineage>
</organism>
<evidence type="ECO:0000313" key="5">
    <source>
        <dbReference type="EMBL" id="NKF21677.1"/>
    </source>
</evidence>
<keyword evidence="3" id="KW-0804">Transcription</keyword>
<dbReference type="Pfam" id="PF12833">
    <property type="entry name" value="HTH_18"/>
    <property type="match status" value="1"/>
</dbReference>
<dbReference type="SUPFAM" id="SSF46689">
    <property type="entry name" value="Homeodomain-like"/>
    <property type="match status" value="1"/>
</dbReference>
<dbReference type="Pfam" id="PF12625">
    <property type="entry name" value="Arabinose_bd"/>
    <property type="match status" value="1"/>
</dbReference>
<name>A0A969W6U9_9GAMM</name>
<keyword evidence="1" id="KW-0805">Transcription regulation</keyword>
<keyword evidence="2" id="KW-0238">DNA-binding</keyword>
<protein>
    <submittedName>
        <fullName evidence="5">AraC family transcriptional regulator</fullName>
    </submittedName>
</protein>
<reference evidence="5" key="1">
    <citation type="submission" date="2020-03" db="EMBL/GenBank/DDBJ databases">
        <title>Solimonas marina sp. nov., isolated from deep seawater of the Pacific Ocean.</title>
        <authorList>
            <person name="Liu X."/>
            <person name="Lai Q."/>
            <person name="Sun F."/>
            <person name="Gai Y."/>
            <person name="Li G."/>
            <person name="Shao Z."/>
        </authorList>
    </citation>
    <scope>NUCLEOTIDE SEQUENCE</scope>
    <source>
        <strain evidence="5">C16B3</strain>
    </source>
</reference>
<dbReference type="GO" id="GO:0003700">
    <property type="term" value="F:DNA-binding transcription factor activity"/>
    <property type="evidence" value="ECO:0007669"/>
    <property type="project" value="InterPro"/>
</dbReference>
<dbReference type="GO" id="GO:0005829">
    <property type="term" value="C:cytosol"/>
    <property type="evidence" value="ECO:0007669"/>
    <property type="project" value="TreeGrafter"/>
</dbReference>
<dbReference type="Gene3D" id="1.10.10.60">
    <property type="entry name" value="Homeodomain-like"/>
    <property type="match status" value="1"/>
</dbReference>
<dbReference type="InterPro" id="IPR032687">
    <property type="entry name" value="AraC-type_N"/>
</dbReference>
<dbReference type="InterPro" id="IPR009057">
    <property type="entry name" value="Homeodomain-like_sf"/>
</dbReference>
<gene>
    <name evidence="5" type="ORF">G7Y82_05060</name>
</gene>
<evidence type="ECO:0000256" key="1">
    <source>
        <dbReference type="ARBA" id="ARBA00023015"/>
    </source>
</evidence>
<comment type="caution">
    <text evidence="5">The sequence shown here is derived from an EMBL/GenBank/DDBJ whole genome shotgun (WGS) entry which is preliminary data.</text>
</comment>
<dbReference type="InterPro" id="IPR018060">
    <property type="entry name" value="HTH_AraC"/>
</dbReference>
<dbReference type="AlphaFoldDB" id="A0A969W6U9"/>
<dbReference type="SMART" id="SM00342">
    <property type="entry name" value="HTH_ARAC"/>
    <property type="match status" value="1"/>
</dbReference>
<dbReference type="Proteomes" id="UP000653472">
    <property type="component" value="Unassembled WGS sequence"/>
</dbReference>
<dbReference type="PANTHER" id="PTHR47894:SF1">
    <property type="entry name" value="HTH-TYPE TRANSCRIPTIONAL REGULATOR VQSM"/>
    <property type="match status" value="1"/>
</dbReference>
<evidence type="ECO:0000256" key="2">
    <source>
        <dbReference type="ARBA" id="ARBA00023125"/>
    </source>
</evidence>
<dbReference type="PROSITE" id="PS01124">
    <property type="entry name" value="HTH_ARAC_FAMILY_2"/>
    <property type="match status" value="1"/>
</dbReference>
<accession>A0A969W6U9</accession>
<proteinExistence type="predicted"/>
<dbReference type="GO" id="GO:0000976">
    <property type="term" value="F:transcription cis-regulatory region binding"/>
    <property type="evidence" value="ECO:0007669"/>
    <property type="project" value="TreeGrafter"/>
</dbReference>
<evidence type="ECO:0000256" key="3">
    <source>
        <dbReference type="ARBA" id="ARBA00023163"/>
    </source>
</evidence>
<evidence type="ECO:0000313" key="6">
    <source>
        <dbReference type="Proteomes" id="UP000653472"/>
    </source>
</evidence>
<sequence>MPPMHEQPLPFITLPNWVKAASLCGFNIQPVFDELGIETDLIHLEHATISRPLLEQVMIQCVARARSQHFPFVLGETFAFDYLPDIGVFLATSPTLRDATRVFEWVRTLINPMIDVRLEEQDVVARLVLQQVDGGSSGMAAVYFIESIFAAVVKFARMLHDDIEHQSLLQFRYPQPPHVAAYAEFFRAPVVFLRPRNAVELPRALLDRPLGGGFPALHGQAEARVEQRLAQMPRRTGLVAAVESAFEHEPRLLGQGIERLAERLGLHPRTLQRRLRDEGEAFGELLDRIRYRLALRDLDDPRLDLEAISERLGFSDRRSFTRAFSRWAGVTPSGYRKGRD</sequence>
<evidence type="ECO:0000259" key="4">
    <source>
        <dbReference type="PROSITE" id="PS01124"/>
    </source>
</evidence>